<evidence type="ECO:0000256" key="6">
    <source>
        <dbReference type="ARBA" id="ARBA00049417"/>
    </source>
</evidence>
<dbReference type="AlphaFoldDB" id="A0A6N7XC98"/>
<evidence type="ECO:0000256" key="4">
    <source>
        <dbReference type="ARBA" id="ARBA00022801"/>
    </source>
</evidence>
<evidence type="ECO:0000256" key="1">
    <source>
        <dbReference type="ARBA" id="ARBA00012506"/>
    </source>
</evidence>
<dbReference type="Proteomes" id="UP000469325">
    <property type="component" value="Unassembled WGS sequence"/>
</dbReference>
<evidence type="ECO:0000256" key="3">
    <source>
        <dbReference type="ARBA" id="ARBA00022741"/>
    </source>
</evidence>
<evidence type="ECO:0000256" key="5">
    <source>
        <dbReference type="ARBA" id="ARBA00023004"/>
    </source>
</evidence>
<dbReference type="CDD" id="cd00077">
    <property type="entry name" value="HDc"/>
    <property type="match status" value="1"/>
</dbReference>
<gene>
    <name evidence="8" type="ORF">FYJ68_08860</name>
</gene>
<dbReference type="Gene3D" id="1.10.3210.10">
    <property type="entry name" value="Hypothetical protein af1432"/>
    <property type="match status" value="1"/>
</dbReference>
<dbReference type="InterPro" id="IPR006674">
    <property type="entry name" value="HD_domain"/>
</dbReference>
<dbReference type="GO" id="GO:0008803">
    <property type="term" value="F:bis(5'-nucleosyl)-tetraphosphatase (symmetrical) activity"/>
    <property type="evidence" value="ECO:0007669"/>
    <property type="project" value="UniProtKB-EC"/>
</dbReference>
<evidence type="ECO:0000259" key="7">
    <source>
        <dbReference type="SMART" id="SM00471"/>
    </source>
</evidence>
<evidence type="ECO:0000256" key="2">
    <source>
        <dbReference type="ARBA" id="ARBA00022723"/>
    </source>
</evidence>
<protein>
    <recommendedName>
        <fullName evidence="1">bis(5'-nucleosyl)-tetraphosphatase (symmetrical)</fullName>
        <ecNumber evidence="1">3.6.1.41</ecNumber>
    </recommendedName>
</protein>
<dbReference type="EMBL" id="VUNC01000007">
    <property type="protein sequence ID" value="MST73212.1"/>
    <property type="molecule type" value="Genomic_DNA"/>
</dbReference>
<dbReference type="InterPro" id="IPR005249">
    <property type="entry name" value="YqeK"/>
</dbReference>
<keyword evidence="4" id="KW-0378">Hydrolase</keyword>
<dbReference type="PANTHER" id="PTHR35795">
    <property type="entry name" value="SLR1885 PROTEIN"/>
    <property type="match status" value="1"/>
</dbReference>
<keyword evidence="5" id="KW-0408">Iron</keyword>
<dbReference type="EC" id="3.6.1.41" evidence="1"/>
<dbReference type="GO" id="GO:0000166">
    <property type="term" value="F:nucleotide binding"/>
    <property type="evidence" value="ECO:0007669"/>
    <property type="project" value="UniProtKB-KW"/>
</dbReference>
<dbReference type="Pfam" id="PF01966">
    <property type="entry name" value="HD"/>
    <property type="match status" value="1"/>
</dbReference>
<evidence type="ECO:0000313" key="8">
    <source>
        <dbReference type="EMBL" id="MST73212.1"/>
    </source>
</evidence>
<comment type="catalytic activity">
    <reaction evidence="6">
        <text>P(1),P(4)-bis(5'-adenosyl) tetraphosphate + H2O = 2 ADP + 2 H(+)</text>
        <dbReference type="Rhea" id="RHEA:24252"/>
        <dbReference type="ChEBI" id="CHEBI:15377"/>
        <dbReference type="ChEBI" id="CHEBI:15378"/>
        <dbReference type="ChEBI" id="CHEBI:58141"/>
        <dbReference type="ChEBI" id="CHEBI:456216"/>
        <dbReference type="EC" id="3.6.1.41"/>
    </reaction>
</comment>
<dbReference type="InterPro" id="IPR006675">
    <property type="entry name" value="HDIG_dom"/>
</dbReference>
<dbReference type="NCBIfam" id="TIGR00488">
    <property type="entry name" value="bis(5'-nucleosyl)-tetraphosphatase (symmetrical) YqeK"/>
    <property type="match status" value="1"/>
</dbReference>
<dbReference type="InterPro" id="IPR051094">
    <property type="entry name" value="Diverse_Catalytic_Enzymes"/>
</dbReference>
<reference evidence="8 9" key="1">
    <citation type="submission" date="2019-08" db="EMBL/GenBank/DDBJ databases">
        <title>In-depth cultivation of the pig gut microbiome towards novel bacterial diversity and tailored functional studies.</title>
        <authorList>
            <person name="Wylensek D."/>
            <person name="Hitch T.C.A."/>
            <person name="Clavel T."/>
        </authorList>
    </citation>
    <scope>NUCLEOTIDE SEQUENCE [LARGE SCALE GENOMIC DNA]</scope>
    <source>
        <strain evidence="8 9">CA-Schmier-601-WT-1</strain>
    </source>
</reference>
<name>A0A6N7XC98_9ACTN</name>
<sequence>MHMEGVRDGDVLNAEQERIVHRLEGDLKARMAEVKPKRYAHSLSVARTAQDMAVEYGVDPFQARVAGILHDWDKVVPTHELVSRARDMGVDMGVDLELVAPLLHGITAAHELPSLYPELPQAVWRAISLHTVGSDKMSALDMVLFVADGIEPLRKGSAGIEHVRDMVRGHAPLSEVYAESFCGGVEYVVQTRRYLYPGTIDIYNRLVLGRTGA</sequence>
<dbReference type="SUPFAM" id="SSF109604">
    <property type="entry name" value="HD-domain/PDEase-like"/>
    <property type="match status" value="1"/>
</dbReference>
<keyword evidence="3" id="KW-0547">Nucleotide-binding</keyword>
<keyword evidence="2" id="KW-0479">Metal-binding</keyword>
<evidence type="ECO:0000313" key="9">
    <source>
        <dbReference type="Proteomes" id="UP000469325"/>
    </source>
</evidence>
<organism evidence="8 9">
    <name type="scientific">Olsenella porci</name>
    <dbReference type="NCBI Taxonomy" id="2652279"/>
    <lineage>
        <taxon>Bacteria</taxon>
        <taxon>Bacillati</taxon>
        <taxon>Actinomycetota</taxon>
        <taxon>Coriobacteriia</taxon>
        <taxon>Coriobacteriales</taxon>
        <taxon>Atopobiaceae</taxon>
        <taxon>Olsenella</taxon>
    </lineage>
</organism>
<dbReference type="SMART" id="SM00471">
    <property type="entry name" value="HDc"/>
    <property type="match status" value="1"/>
</dbReference>
<feature type="domain" description="HD/PDEase" evidence="7">
    <location>
        <begin position="34"/>
        <end position="162"/>
    </location>
</feature>
<accession>A0A6N7XC98</accession>
<dbReference type="GO" id="GO:0046872">
    <property type="term" value="F:metal ion binding"/>
    <property type="evidence" value="ECO:0007669"/>
    <property type="project" value="UniProtKB-KW"/>
</dbReference>
<dbReference type="NCBIfam" id="TIGR00277">
    <property type="entry name" value="HDIG"/>
    <property type="match status" value="1"/>
</dbReference>
<keyword evidence="9" id="KW-1185">Reference proteome</keyword>
<dbReference type="PANTHER" id="PTHR35795:SF1">
    <property type="entry name" value="BIS(5'-NUCLEOSYL)-TETRAPHOSPHATASE, SYMMETRICAL"/>
    <property type="match status" value="1"/>
</dbReference>
<dbReference type="InterPro" id="IPR003607">
    <property type="entry name" value="HD/PDEase_dom"/>
</dbReference>
<proteinExistence type="predicted"/>
<comment type="caution">
    <text evidence="8">The sequence shown here is derived from an EMBL/GenBank/DDBJ whole genome shotgun (WGS) entry which is preliminary data.</text>
</comment>